<organism evidence="1 2">
    <name type="scientific">Mycena metata</name>
    <dbReference type="NCBI Taxonomy" id="1033252"/>
    <lineage>
        <taxon>Eukaryota</taxon>
        <taxon>Fungi</taxon>
        <taxon>Dikarya</taxon>
        <taxon>Basidiomycota</taxon>
        <taxon>Agaricomycotina</taxon>
        <taxon>Agaricomycetes</taxon>
        <taxon>Agaricomycetidae</taxon>
        <taxon>Agaricales</taxon>
        <taxon>Marasmiineae</taxon>
        <taxon>Mycenaceae</taxon>
        <taxon>Mycena</taxon>
    </lineage>
</organism>
<evidence type="ECO:0000313" key="1">
    <source>
        <dbReference type="EMBL" id="KAJ7711329.1"/>
    </source>
</evidence>
<reference evidence="1" key="1">
    <citation type="submission" date="2023-03" db="EMBL/GenBank/DDBJ databases">
        <title>Massive genome expansion in bonnet fungi (Mycena s.s.) driven by repeated elements and novel gene families across ecological guilds.</title>
        <authorList>
            <consortium name="Lawrence Berkeley National Laboratory"/>
            <person name="Harder C.B."/>
            <person name="Miyauchi S."/>
            <person name="Viragh M."/>
            <person name="Kuo A."/>
            <person name="Thoen E."/>
            <person name="Andreopoulos B."/>
            <person name="Lu D."/>
            <person name="Skrede I."/>
            <person name="Drula E."/>
            <person name="Henrissat B."/>
            <person name="Morin E."/>
            <person name="Kohler A."/>
            <person name="Barry K."/>
            <person name="LaButti K."/>
            <person name="Morin E."/>
            <person name="Salamov A."/>
            <person name="Lipzen A."/>
            <person name="Mereny Z."/>
            <person name="Hegedus B."/>
            <person name="Baldrian P."/>
            <person name="Stursova M."/>
            <person name="Weitz H."/>
            <person name="Taylor A."/>
            <person name="Grigoriev I.V."/>
            <person name="Nagy L.G."/>
            <person name="Martin F."/>
            <person name="Kauserud H."/>
        </authorList>
    </citation>
    <scope>NUCLEOTIDE SEQUENCE</scope>
    <source>
        <strain evidence="1">CBHHK182m</strain>
    </source>
</reference>
<dbReference type="EMBL" id="JARKIB010000399">
    <property type="protein sequence ID" value="KAJ7711329.1"/>
    <property type="molecule type" value="Genomic_DNA"/>
</dbReference>
<proteinExistence type="predicted"/>
<comment type="caution">
    <text evidence="1">The sequence shown here is derived from an EMBL/GenBank/DDBJ whole genome shotgun (WGS) entry which is preliminary data.</text>
</comment>
<sequence length="93" mass="10395">MAWKESPPDSSRSNLFGPPPPPRFALAVVPPLSVLYPPYLFVTPLPTRFAPQCRPIDHRSSPTAFPPDAPLPPRHSVFPVRVFRDISLAIRRS</sequence>
<gene>
    <name evidence="1" type="ORF">B0H16DRAFT_1745275</name>
</gene>
<dbReference type="Proteomes" id="UP001215598">
    <property type="component" value="Unassembled WGS sequence"/>
</dbReference>
<name>A0AAD7MCY8_9AGAR</name>
<dbReference type="AlphaFoldDB" id="A0AAD7MCY8"/>
<keyword evidence="2" id="KW-1185">Reference proteome</keyword>
<evidence type="ECO:0000313" key="2">
    <source>
        <dbReference type="Proteomes" id="UP001215598"/>
    </source>
</evidence>
<accession>A0AAD7MCY8</accession>
<protein>
    <submittedName>
        <fullName evidence="1">Uncharacterized protein</fullName>
    </submittedName>
</protein>